<keyword evidence="2" id="KW-0472">Membrane</keyword>
<name>A0A7Y9E4L4_9ACTN</name>
<gene>
    <name evidence="3" type="ORF">BJZ21_001231</name>
</gene>
<reference evidence="3 4" key="1">
    <citation type="submission" date="2020-07" db="EMBL/GenBank/DDBJ databases">
        <title>Sequencing the genomes of 1000 actinobacteria strains.</title>
        <authorList>
            <person name="Klenk H.-P."/>
        </authorList>
    </citation>
    <scope>NUCLEOTIDE SEQUENCE [LARGE SCALE GENOMIC DNA]</scope>
    <source>
        <strain evidence="3 4">DSM 21350</strain>
    </source>
</reference>
<comment type="caution">
    <text evidence="3">The sequence shown here is derived from an EMBL/GenBank/DDBJ whole genome shotgun (WGS) entry which is preliminary data.</text>
</comment>
<organism evidence="3 4">
    <name type="scientific">Nocardioides panaciterrulae</name>
    <dbReference type="NCBI Taxonomy" id="661492"/>
    <lineage>
        <taxon>Bacteria</taxon>
        <taxon>Bacillati</taxon>
        <taxon>Actinomycetota</taxon>
        <taxon>Actinomycetes</taxon>
        <taxon>Propionibacteriales</taxon>
        <taxon>Nocardioidaceae</taxon>
        <taxon>Nocardioides</taxon>
    </lineage>
</organism>
<keyword evidence="2" id="KW-0812">Transmembrane</keyword>
<evidence type="ECO:0000313" key="4">
    <source>
        <dbReference type="Proteomes" id="UP000535511"/>
    </source>
</evidence>
<accession>A0A7Y9E4L4</accession>
<feature type="transmembrane region" description="Helical" evidence="2">
    <location>
        <begin position="16"/>
        <end position="36"/>
    </location>
</feature>
<protein>
    <recommendedName>
        <fullName evidence="5">DNA-binding transcriptional regulator of glucitol operon</fullName>
    </recommendedName>
</protein>
<dbReference type="Proteomes" id="UP000535511">
    <property type="component" value="Unassembled WGS sequence"/>
</dbReference>
<evidence type="ECO:0000256" key="1">
    <source>
        <dbReference type="SAM" id="MobiDB-lite"/>
    </source>
</evidence>
<feature type="region of interest" description="Disordered" evidence="1">
    <location>
        <begin position="73"/>
        <end position="95"/>
    </location>
</feature>
<dbReference type="AlphaFoldDB" id="A0A7Y9E4L4"/>
<evidence type="ECO:0000256" key="2">
    <source>
        <dbReference type="SAM" id="Phobius"/>
    </source>
</evidence>
<evidence type="ECO:0000313" key="3">
    <source>
        <dbReference type="EMBL" id="NYD41148.1"/>
    </source>
</evidence>
<feature type="compositionally biased region" description="Basic and acidic residues" evidence="1">
    <location>
        <begin position="73"/>
        <end position="90"/>
    </location>
</feature>
<keyword evidence="4" id="KW-1185">Reference proteome</keyword>
<feature type="transmembrane region" description="Helical" evidence="2">
    <location>
        <begin position="48"/>
        <end position="69"/>
    </location>
</feature>
<evidence type="ECO:0008006" key="5">
    <source>
        <dbReference type="Google" id="ProtNLM"/>
    </source>
</evidence>
<proteinExistence type="predicted"/>
<sequence>MSGPPGTSSRLRSRAAVRYHLVFLPAVCLCLAAGWFELTRARHGHQIAWAYCVEWPMFAVVFGVMWWHVVSERESRRPSPPRPHTERDIPADDPGLQAWRDYLDAFEHDDDGTDRAPGSG</sequence>
<dbReference type="RefSeq" id="WP_179662936.1">
    <property type="nucleotide sequence ID" value="NZ_JACCBG010000001.1"/>
</dbReference>
<dbReference type="EMBL" id="JACCBG010000001">
    <property type="protein sequence ID" value="NYD41148.1"/>
    <property type="molecule type" value="Genomic_DNA"/>
</dbReference>
<keyword evidence="2" id="KW-1133">Transmembrane helix</keyword>